<dbReference type="CDD" id="cd06170">
    <property type="entry name" value="LuxR_C_like"/>
    <property type="match status" value="1"/>
</dbReference>
<evidence type="ECO:0000313" key="6">
    <source>
        <dbReference type="Proteomes" id="UP000001422"/>
    </source>
</evidence>
<keyword evidence="1" id="KW-0805">Transcription regulation</keyword>
<dbReference type="Gene3D" id="3.40.50.2300">
    <property type="match status" value="1"/>
</dbReference>
<dbReference type="PRINTS" id="PR00038">
    <property type="entry name" value="HTHLUXR"/>
</dbReference>
<keyword evidence="2 5" id="KW-0238">DNA-binding</keyword>
<dbReference type="AlphaFoldDB" id="Q7U6F3"/>
<reference evidence="5 6" key="1">
    <citation type="journal article" date="2003" name="Nature">
        <title>The genome of a motile marine Synechococcus.</title>
        <authorList>
            <person name="Palenik B."/>
            <person name="Brahamsha B."/>
            <person name="Larimer F."/>
            <person name="Land M."/>
            <person name="Hauser L."/>
            <person name="Chain P."/>
            <person name="Lamerdin J."/>
            <person name="Regala W."/>
            <person name="Allen E.A."/>
            <person name="McCarren J."/>
            <person name="Paulsen I."/>
            <person name="Dufresne A."/>
            <person name="Partensky F."/>
            <person name="Webb E."/>
            <person name="Waterbury J."/>
        </authorList>
    </citation>
    <scope>NUCLEOTIDE SEQUENCE [LARGE SCALE GENOMIC DNA]</scope>
    <source>
        <strain evidence="5 6">WH8102</strain>
    </source>
</reference>
<dbReference type="GO" id="GO:0006355">
    <property type="term" value="P:regulation of DNA-templated transcription"/>
    <property type="evidence" value="ECO:0007669"/>
    <property type="project" value="InterPro"/>
</dbReference>
<dbReference type="PANTHER" id="PTHR44688:SF16">
    <property type="entry name" value="DNA-BINDING TRANSCRIPTIONAL ACTIVATOR DEVR_DOSR"/>
    <property type="match status" value="1"/>
</dbReference>
<protein>
    <submittedName>
        <fullName evidence="5">Possible DNA-binding response regulator</fullName>
    </submittedName>
</protein>
<dbReference type="PROSITE" id="PS00622">
    <property type="entry name" value="HTH_LUXR_1"/>
    <property type="match status" value="1"/>
</dbReference>
<dbReference type="PROSITE" id="PS50043">
    <property type="entry name" value="HTH_LUXR_2"/>
    <property type="match status" value="1"/>
</dbReference>
<dbReference type="SUPFAM" id="SSF52172">
    <property type="entry name" value="CheY-like"/>
    <property type="match status" value="1"/>
</dbReference>
<dbReference type="PANTHER" id="PTHR44688">
    <property type="entry name" value="DNA-BINDING TRANSCRIPTIONAL ACTIVATOR DEVR_DOSR"/>
    <property type="match status" value="1"/>
</dbReference>
<dbReference type="SUPFAM" id="SSF46894">
    <property type="entry name" value="C-terminal effector domain of the bipartite response regulators"/>
    <property type="match status" value="1"/>
</dbReference>
<dbReference type="InterPro" id="IPR011006">
    <property type="entry name" value="CheY-like_superfamily"/>
</dbReference>
<sequence>MELRLDSRTTQEAIAQAAELLEHRRLVLVFGDRLTLSALAIAEPIKPSLVGAATTEDEGLELVLRTQPDLLICSSDLETGYGPVLLKRVKAELPTCQLLIVLERETKALVREALDAFADGVIFKSSLGTGRGDLIGALHTLADGGVYYPAEIRRLAAAAPQPDLPPLVEELTQRELDVAAAVARGLKSNAIADLLGISLETVKTHVGNAMDKLGARDRTQMAVTALLYGLIDPLD</sequence>
<accession>Q7U6F3</accession>
<evidence type="ECO:0000259" key="4">
    <source>
        <dbReference type="PROSITE" id="PS50043"/>
    </source>
</evidence>
<evidence type="ECO:0000313" key="5">
    <source>
        <dbReference type="EMBL" id="CAE07900.1"/>
    </source>
</evidence>
<dbReference type="HOGENOM" id="CLU_000445_90_0_3"/>
<dbReference type="SMART" id="SM00421">
    <property type="entry name" value="HTH_LUXR"/>
    <property type="match status" value="1"/>
</dbReference>
<feature type="domain" description="HTH luxR-type" evidence="4">
    <location>
        <begin position="164"/>
        <end position="229"/>
    </location>
</feature>
<dbReference type="InterPro" id="IPR016032">
    <property type="entry name" value="Sig_transdc_resp-reg_C-effctor"/>
</dbReference>
<dbReference type="Pfam" id="PF00196">
    <property type="entry name" value="GerE"/>
    <property type="match status" value="1"/>
</dbReference>
<dbReference type="Proteomes" id="UP000001422">
    <property type="component" value="Chromosome"/>
</dbReference>
<dbReference type="KEGG" id="syw:SYNW1385"/>
<evidence type="ECO:0000256" key="2">
    <source>
        <dbReference type="ARBA" id="ARBA00023125"/>
    </source>
</evidence>
<dbReference type="RefSeq" id="WP_011128249.1">
    <property type="nucleotide sequence ID" value="NC_005070.1"/>
</dbReference>
<proteinExistence type="predicted"/>
<name>Q7U6F3_PARMW</name>
<dbReference type="eggNOG" id="COG2197">
    <property type="taxonomic scope" value="Bacteria"/>
</dbReference>
<dbReference type="STRING" id="84588.SYNW1385"/>
<keyword evidence="6" id="KW-1185">Reference proteome</keyword>
<organism evidence="5 6">
    <name type="scientific">Parasynechococcus marenigrum (strain WH8102)</name>
    <dbReference type="NCBI Taxonomy" id="84588"/>
    <lineage>
        <taxon>Bacteria</taxon>
        <taxon>Bacillati</taxon>
        <taxon>Cyanobacteriota</taxon>
        <taxon>Cyanophyceae</taxon>
        <taxon>Synechococcales</taxon>
        <taxon>Prochlorococcaceae</taxon>
        <taxon>Parasynechococcus</taxon>
        <taxon>Parasynechococcus marenigrum</taxon>
    </lineage>
</organism>
<dbReference type="EMBL" id="BX569692">
    <property type="protein sequence ID" value="CAE07900.1"/>
    <property type="molecule type" value="Genomic_DNA"/>
</dbReference>
<evidence type="ECO:0000256" key="1">
    <source>
        <dbReference type="ARBA" id="ARBA00023015"/>
    </source>
</evidence>
<evidence type="ECO:0000256" key="3">
    <source>
        <dbReference type="ARBA" id="ARBA00023163"/>
    </source>
</evidence>
<gene>
    <name evidence="5" type="ordered locus">SYNW1385</name>
</gene>
<dbReference type="GO" id="GO:0003677">
    <property type="term" value="F:DNA binding"/>
    <property type="evidence" value="ECO:0007669"/>
    <property type="project" value="UniProtKB-KW"/>
</dbReference>
<keyword evidence="3" id="KW-0804">Transcription</keyword>
<dbReference type="InterPro" id="IPR000792">
    <property type="entry name" value="Tscrpt_reg_LuxR_C"/>
</dbReference>